<sequence>MAAASNDPSPPLASGLAQDLRTTLGKLKRRLREQTHGSDLTPSQVSVLLQLEKDGPATTSNLARTQGMRPQSMAPIIAALTQAALVRGEPDPTDGRQTLLSLTETCRKQVADGRAARQDWLTRALQSRFSPQEQEQIATAVALLRRLVEE</sequence>
<dbReference type="SUPFAM" id="SSF46785">
    <property type="entry name" value="Winged helix' DNA-binding domain"/>
    <property type="match status" value="1"/>
</dbReference>
<dbReference type="InterPro" id="IPR036390">
    <property type="entry name" value="WH_DNA-bd_sf"/>
</dbReference>
<accession>A0ABX0K1Q8</accession>
<keyword evidence="3" id="KW-1185">Reference proteome</keyword>
<dbReference type="Pfam" id="PF12802">
    <property type="entry name" value="MarR_2"/>
    <property type="match status" value="1"/>
</dbReference>
<name>A0ABX0K1Q8_9PROT</name>
<evidence type="ECO:0000259" key="1">
    <source>
        <dbReference type="PROSITE" id="PS50995"/>
    </source>
</evidence>
<dbReference type="RefSeq" id="WP_173570880.1">
    <property type="nucleotide sequence ID" value="NZ_WOSY01000013.1"/>
</dbReference>
<dbReference type="PANTHER" id="PTHR39515:SF2">
    <property type="entry name" value="HTH-TYPE TRANSCRIPTIONAL REGULATOR RV0880"/>
    <property type="match status" value="1"/>
</dbReference>
<organism evidence="2 3">
    <name type="scientific">Acetobacter conturbans</name>
    <dbReference type="NCBI Taxonomy" id="1737472"/>
    <lineage>
        <taxon>Bacteria</taxon>
        <taxon>Pseudomonadati</taxon>
        <taxon>Pseudomonadota</taxon>
        <taxon>Alphaproteobacteria</taxon>
        <taxon>Acetobacterales</taxon>
        <taxon>Acetobacteraceae</taxon>
        <taxon>Acetobacter</taxon>
    </lineage>
</organism>
<feature type="domain" description="HTH marR-type" evidence="1">
    <location>
        <begin position="13"/>
        <end position="149"/>
    </location>
</feature>
<proteinExistence type="predicted"/>
<gene>
    <name evidence="2" type="ORF">GOB81_13140</name>
</gene>
<comment type="caution">
    <text evidence="2">The sequence shown here is derived from an EMBL/GenBank/DDBJ whole genome shotgun (WGS) entry which is preliminary data.</text>
</comment>
<dbReference type="Gene3D" id="1.10.10.10">
    <property type="entry name" value="Winged helix-like DNA-binding domain superfamily/Winged helix DNA-binding domain"/>
    <property type="match status" value="1"/>
</dbReference>
<dbReference type="EMBL" id="WOSY01000013">
    <property type="protein sequence ID" value="NHN89558.1"/>
    <property type="molecule type" value="Genomic_DNA"/>
</dbReference>
<dbReference type="InterPro" id="IPR000835">
    <property type="entry name" value="HTH_MarR-typ"/>
</dbReference>
<evidence type="ECO:0000313" key="2">
    <source>
        <dbReference type="EMBL" id="NHN89558.1"/>
    </source>
</evidence>
<dbReference type="SMART" id="SM00347">
    <property type="entry name" value="HTH_MARR"/>
    <property type="match status" value="1"/>
</dbReference>
<dbReference type="InterPro" id="IPR052526">
    <property type="entry name" value="HTH-type_Bedaq_tolerance"/>
</dbReference>
<dbReference type="PROSITE" id="PS50995">
    <property type="entry name" value="HTH_MARR_2"/>
    <property type="match status" value="1"/>
</dbReference>
<dbReference type="PANTHER" id="PTHR39515">
    <property type="entry name" value="CONSERVED PROTEIN"/>
    <property type="match status" value="1"/>
</dbReference>
<evidence type="ECO:0000313" key="3">
    <source>
        <dbReference type="Proteomes" id="UP000631653"/>
    </source>
</evidence>
<dbReference type="Proteomes" id="UP000631653">
    <property type="component" value="Unassembled WGS sequence"/>
</dbReference>
<reference evidence="2 3" key="1">
    <citation type="journal article" date="2020" name="Int. J. Syst. Evol. Microbiol.">
        <title>Novel acetic acid bacteria from cider fermentations: Acetobacter conturbans sp. nov. and Acetobacter fallax sp. nov.</title>
        <authorList>
            <person name="Sombolestani A.S."/>
            <person name="Cleenwerck I."/>
            <person name="Cnockaert M."/>
            <person name="Borremans W."/>
            <person name="Wieme A.D."/>
            <person name="De Vuyst L."/>
            <person name="Vandamme P."/>
        </authorList>
    </citation>
    <scope>NUCLEOTIDE SEQUENCE [LARGE SCALE GENOMIC DNA]</scope>
    <source>
        <strain evidence="2 3">LMG 1627</strain>
    </source>
</reference>
<protein>
    <submittedName>
        <fullName evidence="2">MarR family transcriptional regulator</fullName>
    </submittedName>
</protein>
<dbReference type="Gene3D" id="1.10.287.100">
    <property type="match status" value="1"/>
</dbReference>
<dbReference type="InterPro" id="IPR036388">
    <property type="entry name" value="WH-like_DNA-bd_sf"/>
</dbReference>